<keyword evidence="2" id="KW-1185">Reference proteome</keyword>
<gene>
    <name evidence="1" type="ORF">MEUPH1_LOCUS3498</name>
</gene>
<evidence type="ECO:0000313" key="1">
    <source>
        <dbReference type="EMBL" id="CAI6346606.1"/>
    </source>
</evidence>
<proteinExistence type="predicted"/>
<dbReference type="AlphaFoldDB" id="A0AAV0VY67"/>
<evidence type="ECO:0000313" key="2">
    <source>
        <dbReference type="Proteomes" id="UP001160148"/>
    </source>
</evidence>
<protein>
    <submittedName>
        <fullName evidence="1">Uncharacterized protein</fullName>
    </submittedName>
</protein>
<sequence>MSSPIIVCKSTFDIRAFNKKSITVGLLINKQISIILLLECKLTKKIITLSLEEWFTLMSEPNYNSIINNLNTRVRRVKITDSFSYSTNVKQSLITLHINEEYITLSHVDLYRLRQLQNLIDLYVVDKQKRLANYQNTFNTAYDLIKNDVRGLPSTCQRNEFTNQYIQNYDFNYYNHLQNDDTSFLYEILQFHFNTLSDMILQDLIS</sequence>
<organism evidence="1 2">
    <name type="scientific">Macrosiphum euphorbiae</name>
    <name type="common">potato aphid</name>
    <dbReference type="NCBI Taxonomy" id="13131"/>
    <lineage>
        <taxon>Eukaryota</taxon>
        <taxon>Metazoa</taxon>
        <taxon>Ecdysozoa</taxon>
        <taxon>Arthropoda</taxon>
        <taxon>Hexapoda</taxon>
        <taxon>Insecta</taxon>
        <taxon>Pterygota</taxon>
        <taxon>Neoptera</taxon>
        <taxon>Paraneoptera</taxon>
        <taxon>Hemiptera</taxon>
        <taxon>Sternorrhyncha</taxon>
        <taxon>Aphidomorpha</taxon>
        <taxon>Aphidoidea</taxon>
        <taxon>Aphididae</taxon>
        <taxon>Macrosiphini</taxon>
        <taxon>Macrosiphum</taxon>
    </lineage>
</organism>
<dbReference type="EMBL" id="CARXXK010000001">
    <property type="protein sequence ID" value="CAI6346606.1"/>
    <property type="molecule type" value="Genomic_DNA"/>
</dbReference>
<dbReference type="Proteomes" id="UP001160148">
    <property type="component" value="Unassembled WGS sequence"/>
</dbReference>
<name>A0AAV0VY67_9HEMI</name>
<reference evidence="1 2" key="1">
    <citation type="submission" date="2023-01" db="EMBL/GenBank/DDBJ databases">
        <authorList>
            <person name="Whitehead M."/>
        </authorList>
    </citation>
    <scope>NUCLEOTIDE SEQUENCE [LARGE SCALE GENOMIC DNA]</scope>
</reference>
<comment type="caution">
    <text evidence="1">The sequence shown here is derived from an EMBL/GenBank/DDBJ whole genome shotgun (WGS) entry which is preliminary data.</text>
</comment>
<accession>A0AAV0VY67</accession>